<dbReference type="EMBL" id="HG722867">
    <property type="protein sequence ID" value="CDJ63741.1"/>
    <property type="molecule type" value="Genomic_DNA"/>
</dbReference>
<name>U6MI97_9EIME</name>
<dbReference type="OrthoDB" id="4726at2759"/>
<dbReference type="PANTHER" id="PTHR23236:SF51">
    <property type="entry name" value="NUCLEOLAR PROTEIN 6"/>
    <property type="match status" value="1"/>
</dbReference>
<dbReference type="InterPro" id="IPR034228">
    <property type="entry name" value="Nop6_RRM"/>
</dbReference>
<feature type="region of interest" description="Disordered" evidence="3">
    <location>
        <begin position="159"/>
        <end position="210"/>
    </location>
</feature>
<dbReference type="GO" id="GO:0042274">
    <property type="term" value="P:ribosomal small subunit biogenesis"/>
    <property type="evidence" value="ECO:0007669"/>
    <property type="project" value="TreeGrafter"/>
</dbReference>
<keyword evidence="1 2" id="KW-0694">RNA-binding</keyword>
<dbReference type="SUPFAM" id="SSF54928">
    <property type="entry name" value="RNA-binding domain, RBD"/>
    <property type="match status" value="1"/>
</dbReference>
<accession>U6MI97</accession>
<evidence type="ECO:0000259" key="4">
    <source>
        <dbReference type="PROSITE" id="PS50102"/>
    </source>
</evidence>
<evidence type="ECO:0000313" key="6">
    <source>
        <dbReference type="Proteomes" id="UP000030754"/>
    </source>
</evidence>
<dbReference type="SMART" id="SM00360">
    <property type="entry name" value="RRM"/>
    <property type="match status" value="1"/>
</dbReference>
<dbReference type="Pfam" id="PF00076">
    <property type="entry name" value="RRM_1"/>
    <property type="match status" value="1"/>
</dbReference>
<dbReference type="GO" id="GO:0019843">
    <property type="term" value="F:rRNA binding"/>
    <property type="evidence" value="ECO:0007669"/>
    <property type="project" value="TreeGrafter"/>
</dbReference>
<dbReference type="PROSITE" id="PS50102">
    <property type="entry name" value="RRM"/>
    <property type="match status" value="1"/>
</dbReference>
<feature type="domain" description="RRM" evidence="4">
    <location>
        <begin position="76"/>
        <end position="155"/>
    </location>
</feature>
<evidence type="ECO:0000313" key="5">
    <source>
        <dbReference type="EMBL" id="CDJ63741.1"/>
    </source>
</evidence>
<dbReference type="CDD" id="cd12400">
    <property type="entry name" value="RRM_Nop6"/>
    <property type="match status" value="1"/>
</dbReference>
<dbReference type="Proteomes" id="UP000030754">
    <property type="component" value="Unassembled WGS sequence"/>
</dbReference>
<sequence>MKRSLQLLKTALRAQQQQRKTKKGRKQQQSEQQKVQNTQQLRDSQQDQLQGKKLRRTEKESERSSDANDKTSKVPLILFVGNLPLSVSAQEVKDFFGRKLQLFIKDVRLLTEKDTGASKGCGFVEFTNKEALQIALNYDGRTLSDRKIRVELTAGGRQIEEPSRKNKKEKSRYEEAQGRTVEEEERENEGNDKRKDGKLRHCPVGHTKAQRQTPVRCAPFEAGKKTKGMNSALIKFVWLLYSYRVTVTMEKKLVDPAGMLE</sequence>
<dbReference type="InterPro" id="IPR012677">
    <property type="entry name" value="Nucleotide-bd_a/b_plait_sf"/>
</dbReference>
<dbReference type="GO" id="GO:0005730">
    <property type="term" value="C:nucleolus"/>
    <property type="evidence" value="ECO:0007669"/>
    <property type="project" value="TreeGrafter"/>
</dbReference>
<evidence type="ECO:0000256" key="1">
    <source>
        <dbReference type="ARBA" id="ARBA00022884"/>
    </source>
</evidence>
<reference evidence="5" key="1">
    <citation type="submission" date="2013-10" db="EMBL/GenBank/DDBJ databases">
        <title>Genomic analysis of the causative agents of coccidiosis in chickens.</title>
        <authorList>
            <person name="Reid A.J."/>
            <person name="Blake D."/>
            <person name="Billington K."/>
            <person name="Browne H."/>
            <person name="Dunn M."/>
            <person name="Hung S."/>
            <person name="Kawahara F."/>
            <person name="Miranda-Saavedra D."/>
            <person name="Mourier T."/>
            <person name="Nagra H."/>
            <person name="Otto T.D."/>
            <person name="Rawlings N."/>
            <person name="Sanchez A."/>
            <person name="Sanders M."/>
            <person name="Subramaniam C."/>
            <person name="Tay Y."/>
            <person name="Dear P."/>
            <person name="Doerig C."/>
            <person name="Gruber A."/>
            <person name="Parkinson J."/>
            <person name="Shirley M."/>
            <person name="Wan K.L."/>
            <person name="Berriman M."/>
            <person name="Tomley F."/>
            <person name="Pain A."/>
        </authorList>
    </citation>
    <scope>NUCLEOTIDE SEQUENCE [LARGE SCALE GENOMIC DNA]</scope>
    <source>
        <strain evidence="5">Houghton</strain>
    </source>
</reference>
<proteinExistence type="predicted"/>
<protein>
    <submittedName>
        <fullName evidence="5">RNA-binding protein, putative</fullName>
    </submittedName>
</protein>
<gene>
    <name evidence="5" type="ORF">ENH_00058750</name>
</gene>
<feature type="compositionally biased region" description="Basic and acidic residues" evidence="3">
    <location>
        <begin position="57"/>
        <end position="69"/>
    </location>
</feature>
<dbReference type="InterPro" id="IPR000504">
    <property type="entry name" value="RRM_dom"/>
</dbReference>
<dbReference type="GeneID" id="25476015"/>
<dbReference type="AlphaFoldDB" id="U6MI97"/>
<dbReference type="InterPro" id="IPR035979">
    <property type="entry name" value="RBD_domain_sf"/>
</dbReference>
<keyword evidence="6" id="KW-1185">Reference proteome</keyword>
<feature type="compositionally biased region" description="Low complexity" evidence="3">
    <location>
        <begin position="27"/>
        <end position="49"/>
    </location>
</feature>
<reference evidence="5" key="2">
    <citation type="submission" date="2013-10" db="EMBL/GenBank/DDBJ databases">
        <authorList>
            <person name="Aslett M."/>
        </authorList>
    </citation>
    <scope>NUCLEOTIDE SEQUENCE [LARGE SCALE GENOMIC DNA]</scope>
    <source>
        <strain evidence="5">Houghton</strain>
    </source>
</reference>
<evidence type="ECO:0000256" key="3">
    <source>
        <dbReference type="SAM" id="MobiDB-lite"/>
    </source>
</evidence>
<dbReference type="VEuPathDB" id="ToxoDB:ENH_00058750"/>
<feature type="compositionally biased region" description="Basic and acidic residues" evidence="3">
    <location>
        <begin position="171"/>
        <end position="181"/>
    </location>
</feature>
<organism evidence="5 6">
    <name type="scientific">Eimeria necatrix</name>
    <dbReference type="NCBI Taxonomy" id="51315"/>
    <lineage>
        <taxon>Eukaryota</taxon>
        <taxon>Sar</taxon>
        <taxon>Alveolata</taxon>
        <taxon>Apicomplexa</taxon>
        <taxon>Conoidasida</taxon>
        <taxon>Coccidia</taxon>
        <taxon>Eucoccidiorida</taxon>
        <taxon>Eimeriorina</taxon>
        <taxon>Eimeriidae</taxon>
        <taxon>Eimeria</taxon>
    </lineage>
</organism>
<dbReference type="PANTHER" id="PTHR23236">
    <property type="entry name" value="EUKARYOTIC TRANSLATION INITIATION FACTOR 4B/4H"/>
    <property type="match status" value="1"/>
</dbReference>
<feature type="region of interest" description="Disordered" evidence="3">
    <location>
        <begin position="1"/>
        <end position="69"/>
    </location>
</feature>
<dbReference type="RefSeq" id="XP_013439066.1">
    <property type="nucleotide sequence ID" value="XM_013583612.1"/>
</dbReference>
<dbReference type="Gene3D" id="3.30.70.330">
    <property type="match status" value="1"/>
</dbReference>
<feature type="compositionally biased region" description="Low complexity" evidence="3">
    <location>
        <begin position="1"/>
        <end position="18"/>
    </location>
</feature>
<evidence type="ECO:0000256" key="2">
    <source>
        <dbReference type="PROSITE-ProRule" id="PRU00176"/>
    </source>
</evidence>